<dbReference type="Pfam" id="PF00501">
    <property type="entry name" value="AMP-binding"/>
    <property type="match status" value="1"/>
</dbReference>
<accession>A0ABN7QET8</accession>
<dbReference type="Pfam" id="PF13193">
    <property type="entry name" value="AMP-binding_C"/>
    <property type="match status" value="1"/>
</dbReference>
<keyword evidence="6" id="KW-1185">Reference proteome</keyword>
<feature type="domain" description="AMP-dependent synthetase/ligase" evidence="3">
    <location>
        <begin position="3"/>
        <end position="44"/>
    </location>
</feature>
<comment type="caution">
    <text evidence="5">The sequence shown here is derived from an EMBL/GenBank/DDBJ whole genome shotgun (WGS) entry which is preliminary data.</text>
</comment>
<dbReference type="InterPro" id="IPR042099">
    <property type="entry name" value="ANL_N_sf"/>
</dbReference>
<feature type="domain" description="AMP-binding enzyme C-terminal" evidence="4">
    <location>
        <begin position="94"/>
        <end position="169"/>
    </location>
</feature>
<dbReference type="InterPro" id="IPR000873">
    <property type="entry name" value="AMP-dep_synth/lig_dom"/>
</dbReference>
<evidence type="ECO:0000259" key="4">
    <source>
        <dbReference type="Pfam" id="PF13193"/>
    </source>
</evidence>
<evidence type="ECO:0000256" key="1">
    <source>
        <dbReference type="ARBA" id="ARBA00006432"/>
    </source>
</evidence>
<name>A0ABN7QET8_9BURK</name>
<dbReference type="RefSeq" id="WP_342344488.1">
    <property type="nucleotide sequence ID" value="NZ_CAJPVI010000053.1"/>
</dbReference>
<dbReference type="EMBL" id="CAJPVI010000053">
    <property type="protein sequence ID" value="CAG2159010.1"/>
    <property type="molecule type" value="Genomic_DNA"/>
</dbReference>
<evidence type="ECO:0000256" key="2">
    <source>
        <dbReference type="ARBA" id="ARBA00022598"/>
    </source>
</evidence>
<comment type="similarity">
    <text evidence="1">Belongs to the ATP-dependent AMP-binding enzyme family.</text>
</comment>
<dbReference type="InterPro" id="IPR045851">
    <property type="entry name" value="AMP-bd_C_sf"/>
</dbReference>
<dbReference type="SUPFAM" id="SSF56801">
    <property type="entry name" value="Acetyl-CoA synthetase-like"/>
    <property type="match status" value="1"/>
</dbReference>
<keyword evidence="2 5" id="KW-0436">Ligase</keyword>
<dbReference type="Proteomes" id="UP000672657">
    <property type="component" value="Unassembled WGS sequence"/>
</dbReference>
<organism evidence="5 6">
    <name type="scientific">Cupriavidus numazuensis</name>
    <dbReference type="NCBI Taxonomy" id="221992"/>
    <lineage>
        <taxon>Bacteria</taxon>
        <taxon>Pseudomonadati</taxon>
        <taxon>Pseudomonadota</taxon>
        <taxon>Betaproteobacteria</taxon>
        <taxon>Burkholderiales</taxon>
        <taxon>Burkholderiaceae</taxon>
        <taxon>Cupriavidus</taxon>
    </lineage>
</organism>
<reference evidence="5 6" key="1">
    <citation type="submission" date="2021-03" db="EMBL/GenBank/DDBJ databases">
        <authorList>
            <person name="Peeters C."/>
        </authorList>
    </citation>
    <scope>NUCLEOTIDE SEQUENCE [LARGE SCALE GENOMIC DNA]</scope>
    <source>
        <strain evidence="5 6">LMG 26411</strain>
    </source>
</reference>
<dbReference type="Gene3D" id="3.40.50.12780">
    <property type="entry name" value="N-terminal domain of ligase-like"/>
    <property type="match status" value="1"/>
</dbReference>
<sequence length="196" mass="21718">MLASVGRAFPGVEIRIADTHDDPLPEGEIGEVLVRGAAVMQGYWNNPEASAGTLRNGWLHTGDVGCMDQHGRLILKDRSKETIISGGSNVYPREVEDALLTHPAVAEVSVLGRSHADWGEEVVAVVVRKARTQVTMSELDQWCLRRIARFKRPKAYLFVEALPRNANGKVLKAALRDLVAKRGEESNARTWRWKLA</sequence>
<evidence type="ECO:0000313" key="6">
    <source>
        <dbReference type="Proteomes" id="UP000672657"/>
    </source>
</evidence>
<dbReference type="EC" id="6.2.1.3" evidence="5"/>
<dbReference type="Gene3D" id="3.30.300.30">
    <property type="match status" value="1"/>
</dbReference>
<evidence type="ECO:0000259" key="3">
    <source>
        <dbReference type="Pfam" id="PF00501"/>
    </source>
</evidence>
<proteinExistence type="inferred from homology"/>
<gene>
    <name evidence="5" type="primary">lcfB_26</name>
    <name evidence="5" type="ORF">LMG26411_06370</name>
</gene>
<dbReference type="PANTHER" id="PTHR43201">
    <property type="entry name" value="ACYL-COA SYNTHETASE"/>
    <property type="match status" value="1"/>
</dbReference>
<protein>
    <submittedName>
        <fullName evidence="5">Long-chain-fatty-acid--CoA ligase</fullName>
        <ecNumber evidence="5">6.2.1.3</ecNumber>
    </submittedName>
</protein>
<evidence type="ECO:0000313" key="5">
    <source>
        <dbReference type="EMBL" id="CAG2159010.1"/>
    </source>
</evidence>
<dbReference type="InterPro" id="IPR025110">
    <property type="entry name" value="AMP-bd_C"/>
</dbReference>
<dbReference type="GO" id="GO:0004467">
    <property type="term" value="F:long-chain fatty acid-CoA ligase activity"/>
    <property type="evidence" value="ECO:0007669"/>
    <property type="project" value="UniProtKB-EC"/>
</dbReference>
<dbReference type="PANTHER" id="PTHR43201:SF5">
    <property type="entry name" value="MEDIUM-CHAIN ACYL-COA LIGASE ACSF2, MITOCHONDRIAL"/>
    <property type="match status" value="1"/>
</dbReference>